<feature type="transmembrane region" description="Helical" evidence="1">
    <location>
        <begin position="79"/>
        <end position="108"/>
    </location>
</feature>
<organism evidence="2 3">
    <name type="scientific">Spiroplasma floricola 23-6</name>
    <dbReference type="NCBI Taxonomy" id="1336749"/>
    <lineage>
        <taxon>Bacteria</taxon>
        <taxon>Bacillati</taxon>
        <taxon>Mycoplasmatota</taxon>
        <taxon>Mollicutes</taxon>
        <taxon>Entomoplasmatales</taxon>
        <taxon>Spiroplasmataceae</taxon>
        <taxon>Spiroplasma</taxon>
    </lineage>
</organism>
<feature type="transmembrane region" description="Helical" evidence="1">
    <location>
        <begin position="12"/>
        <end position="36"/>
    </location>
</feature>
<feature type="transmembrane region" description="Helical" evidence="1">
    <location>
        <begin position="182"/>
        <end position="202"/>
    </location>
</feature>
<keyword evidence="1" id="KW-0812">Transmembrane</keyword>
<dbReference type="Proteomes" id="UP000231823">
    <property type="component" value="Chromosome"/>
</dbReference>
<keyword evidence="3" id="KW-1185">Reference proteome</keyword>
<sequence>MKKIKLLKNNKKPFYMIISLMIFSIIIFSYSLLMMLSPIITKENMYQVNKIIVSNNFEKVLLSFLYDGKNLIVAADDVLIYWTPLIISTVGLIIMTCRLIIHIIGYNLKNKKEIIKITRPIRSYQLTMTLSWILLILLSFTSLISVLSASPFILGISFQFSFSSFISFNKDIADSISKLLDGQFANIYWLSFGIFHSSSGIWTSQTEYKSSDLILWILLPTIIQFTASIVALAGTICGECSWKRVNIIFLKSLEEETGQKFVKELIVKEKKIKSKNKKEKVEDNESSYPKVLETLETTSQLDTEKWDIFSATNEQYSQENDTLNIINEIDKIKNKSVNETDEQNDTLNLINKMKNKREKSLDSTTLDIQQITQEDNTFNITDEYYNQEDRTFNVTDEIENKKEESLDSAILNDQQINKEDNTFTITDETNELENNQIERHETINDSYQYYENASTKCILYFKSIKKMFEDSNNQNSILYKQTIEKLEQIQNTKDINWDYIGSQIEIEINNLTSTDKKFVDLIEELINNSELNLFGRLKIDLEELIDYYKFSLKTWDLFTAEVQLERIFIISFKNEKLLPKIGFCLKNRVSSIWKNIDEKSNVINRLEIANNNQDLKNYRDICLEIIQEMSPIKATIANYINKIIYN</sequence>
<dbReference type="EMBL" id="CP025057">
    <property type="protein sequence ID" value="AUB31659.1"/>
    <property type="molecule type" value="Genomic_DNA"/>
</dbReference>
<evidence type="ECO:0000313" key="2">
    <source>
        <dbReference type="EMBL" id="AUB31659.1"/>
    </source>
</evidence>
<evidence type="ECO:0000256" key="1">
    <source>
        <dbReference type="SAM" id="Phobius"/>
    </source>
</evidence>
<dbReference type="KEGG" id="sfz:SFLOR_v1c06090"/>
<keyword evidence="1" id="KW-1133">Transmembrane helix</keyword>
<protein>
    <recommendedName>
        <fullName evidence="4">Transmembrane protein</fullName>
    </recommendedName>
</protein>
<accession>A0A2K8SDY0</accession>
<dbReference type="AlphaFoldDB" id="A0A2K8SDY0"/>
<dbReference type="OrthoDB" id="388202at2"/>
<name>A0A2K8SDY0_9MOLU</name>
<keyword evidence="1" id="KW-0472">Membrane</keyword>
<evidence type="ECO:0000313" key="3">
    <source>
        <dbReference type="Proteomes" id="UP000231823"/>
    </source>
</evidence>
<reference evidence="2 3" key="1">
    <citation type="submission" date="2017-12" db="EMBL/GenBank/DDBJ databases">
        <title>Complete genome sequence of Spiroplasma floricola 23-6 (ATCC 29989).</title>
        <authorList>
            <person name="Tsai Y.-M."/>
            <person name="Wu P.-S."/>
            <person name="Lo W.-S."/>
            <person name="Kuo C.-H."/>
        </authorList>
    </citation>
    <scope>NUCLEOTIDE SEQUENCE [LARGE SCALE GENOMIC DNA]</scope>
    <source>
        <strain evidence="2 3">23-6</strain>
    </source>
</reference>
<feature type="transmembrane region" description="Helical" evidence="1">
    <location>
        <begin position="214"/>
        <end position="236"/>
    </location>
</feature>
<evidence type="ECO:0008006" key="4">
    <source>
        <dbReference type="Google" id="ProtNLM"/>
    </source>
</evidence>
<dbReference type="RefSeq" id="WP_100916637.1">
    <property type="nucleotide sequence ID" value="NZ_CP025057.1"/>
</dbReference>
<gene>
    <name evidence="2" type="ORF">SFLOR_v1c06090</name>
</gene>
<feature type="transmembrane region" description="Helical" evidence="1">
    <location>
        <begin position="129"/>
        <end position="162"/>
    </location>
</feature>
<proteinExistence type="predicted"/>